<gene>
    <name evidence="4" type="ORF">KHB02_019055</name>
    <name evidence="3" type="ORF">KHB02_23640</name>
</gene>
<keyword evidence="5" id="KW-1185">Reference proteome</keyword>
<accession>A0A942T3C5</accession>
<dbReference type="InterPro" id="IPR001387">
    <property type="entry name" value="Cro/C1-type_HTH"/>
</dbReference>
<protein>
    <submittedName>
        <fullName evidence="4">Helix-turn-helix domain-containing protein</fullName>
    </submittedName>
    <submittedName>
        <fullName evidence="3">Helix-turn-helix transcriptional regulator</fullName>
    </submittedName>
</protein>
<dbReference type="InterPro" id="IPR050807">
    <property type="entry name" value="TransReg_Diox_bact_type"/>
</dbReference>
<dbReference type="PROSITE" id="PS50943">
    <property type="entry name" value="HTH_CROC1"/>
    <property type="match status" value="1"/>
</dbReference>
<proteinExistence type="predicted"/>
<name>A0A942T3C5_9BACI</name>
<evidence type="ECO:0000259" key="2">
    <source>
        <dbReference type="PROSITE" id="PS50943"/>
    </source>
</evidence>
<organism evidence="3">
    <name type="scientific">Neobacillus citreus</name>
    <dbReference type="NCBI Taxonomy" id="2833578"/>
    <lineage>
        <taxon>Bacteria</taxon>
        <taxon>Bacillati</taxon>
        <taxon>Bacillota</taxon>
        <taxon>Bacilli</taxon>
        <taxon>Bacillales</taxon>
        <taxon>Bacillaceae</taxon>
        <taxon>Neobacillus</taxon>
    </lineage>
</organism>
<evidence type="ECO:0000313" key="5">
    <source>
        <dbReference type="Proteomes" id="UP000677265"/>
    </source>
</evidence>
<dbReference type="GO" id="GO:0003700">
    <property type="term" value="F:DNA-binding transcription factor activity"/>
    <property type="evidence" value="ECO:0007669"/>
    <property type="project" value="TreeGrafter"/>
</dbReference>
<dbReference type="CDD" id="cd00093">
    <property type="entry name" value="HTH_XRE"/>
    <property type="match status" value="1"/>
</dbReference>
<dbReference type="Proteomes" id="UP000677265">
    <property type="component" value="Unassembled WGS sequence"/>
</dbReference>
<evidence type="ECO:0000313" key="4">
    <source>
        <dbReference type="EMBL" id="MCH6267623.1"/>
    </source>
</evidence>
<evidence type="ECO:0000313" key="3">
    <source>
        <dbReference type="EMBL" id="MBS4184391.1"/>
    </source>
</evidence>
<evidence type="ECO:0000256" key="1">
    <source>
        <dbReference type="ARBA" id="ARBA00023125"/>
    </source>
</evidence>
<reference evidence="3" key="1">
    <citation type="submission" date="2021-05" db="EMBL/GenBank/DDBJ databases">
        <title>Novel Bacillus species.</title>
        <authorList>
            <person name="Liu G."/>
        </authorList>
    </citation>
    <scope>NUCLEOTIDE SEQUENCE</scope>
    <source>
        <strain evidence="3 5">FJAT-50051</strain>
    </source>
</reference>
<dbReference type="RefSeq" id="WP_213144273.1">
    <property type="nucleotide sequence ID" value="NZ_JAGYPE020000039.1"/>
</dbReference>
<dbReference type="EMBL" id="JAGYPE020000039">
    <property type="protein sequence ID" value="MCH6267623.1"/>
    <property type="molecule type" value="Genomic_DNA"/>
</dbReference>
<dbReference type="InterPro" id="IPR010982">
    <property type="entry name" value="Lambda_DNA-bd_dom_sf"/>
</dbReference>
<dbReference type="SMART" id="SM00530">
    <property type="entry name" value="HTH_XRE"/>
    <property type="match status" value="1"/>
</dbReference>
<dbReference type="AlphaFoldDB" id="A0A942T3C5"/>
<dbReference type="PANTHER" id="PTHR46797">
    <property type="entry name" value="HTH-TYPE TRANSCRIPTIONAL REGULATOR"/>
    <property type="match status" value="1"/>
</dbReference>
<feature type="domain" description="HTH cro/C1-type" evidence="2">
    <location>
        <begin position="6"/>
        <end position="61"/>
    </location>
</feature>
<dbReference type="SUPFAM" id="SSF47413">
    <property type="entry name" value="lambda repressor-like DNA-binding domains"/>
    <property type="match status" value="1"/>
</dbReference>
<dbReference type="Pfam" id="PF01381">
    <property type="entry name" value="HTH_3"/>
    <property type="match status" value="1"/>
</dbReference>
<dbReference type="EMBL" id="JAGYPE010000004">
    <property type="protein sequence ID" value="MBS4184391.1"/>
    <property type="molecule type" value="Genomic_DNA"/>
</dbReference>
<dbReference type="GO" id="GO:0005829">
    <property type="term" value="C:cytosol"/>
    <property type="evidence" value="ECO:0007669"/>
    <property type="project" value="TreeGrafter"/>
</dbReference>
<comment type="caution">
    <text evidence="3">The sequence shown here is derived from an EMBL/GenBank/DDBJ whole genome shotgun (WGS) entry which is preliminary data.</text>
</comment>
<dbReference type="GO" id="GO:0003677">
    <property type="term" value="F:DNA binding"/>
    <property type="evidence" value="ECO:0007669"/>
    <property type="project" value="UniProtKB-KW"/>
</dbReference>
<sequence length="112" mass="12401">MDGKKLQRLRTEKGYSITKLSLLTGISKSYLSLLEREIQTNPGLEVLDRISGALEIPVELLISKESEDETAISATPTGKSKLKVEIELSEGQLSPQKLQHIKELIDAINNEV</sequence>
<keyword evidence="1" id="KW-0238">DNA-binding</keyword>
<dbReference type="Gene3D" id="1.10.260.40">
    <property type="entry name" value="lambda repressor-like DNA-binding domains"/>
    <property type="match status" value="1"/>
</dbReference>
<dbReference type="PANTHER" id="PTHR46797:SF1">
    <property type="entry name" value="METHYLPHOSPHONATE SYNTHASE"/>
    <property type="match status" value="1"/>
</dbReference>